<keyword evidence="3 8" id="KW-0547">Nucleotide-binding</keyword>
<dbReference type="EC" id="6.1.1.14" evidence="8"/>
<dbReference type="GO" id="GO:0005524">
    <property type="term" value="F:ATP binding"/>
    <property type="evidence" value="ECO:0007669"/>
    <property type="project" value="UniProtKB-UniRule"/>
</dbReference>
<accession>A0A948TJ80</accession>
<name>A0A948TJ80_9LACO</name>
<dbReference type="PRINTS" id="PR01045">
    <property type="entry name" value="TRNASYNTHGB"/>
</dbReference>
<dbReference type="AlphaFoldDB" id="A0A948TJ80"/>
<evidence type="ECO:0000313" key="10">
    <source>
        <dbReference type="Proteomes" id="UP000777303"/>
    </source>
</evidence>
<keyword evidence="5 8" id="KW-0648">Protein biosynthesis</keyword>
<keyword evidence="4 8" id="KW-0067">ATP-binding</keyword>
<comment type="catalytic activity">
    <reaction evidence="7 8">
        <text>tRNA(Gly) + glycine + ATP = glycyl-tRNA(Gly) + AMP + diphosphate</text>
        <dbReference type="Rhea" id="RHEA:16013"/>
        <dbReference type="Rhea" id="RHEA-COMP:9664"/>
        <dbReference type="Rhea" id="RHEA-COMP:9683"/>
        <dbReference type="ChEBI" id="CHEBI:30616"/>
        <dbReference type="ChEBI" id="CHEBI:33019"/>
        <dbReference type="ChEBI" id="CHEBI:57305"/>
        <dbReference type="ChEBI" id="CHEBI:78442"/>
        <dbReference type="ChEBI" id="CHEBI:78522"/>
        <dbReference type="ChEBI" id="CHEBI:456215"/>
        <dbReference type="EC" id="6.1.1.14"/>
    </reaction>
</comment>
<protein>
    <recommendedName>
        <fullName evidence="8">Glycine--tRNA ligase beta subunit</fullName>
        <ecNumber evidence="8">6.1.1.14</ecNumber>
    </recommendedName>
    <alternativeName>
        <fullName evidence="8">Glycyl-tRNA synthetase beta subunit</fullName>
        <shortName evidence="8">GlyRS</shortName>
    </alternativeName>
</protein>
<keyword evidence="8" id="KW-0963">Cytoplasm</keyword>
<dbReference type="GO" id="GO:0004820">
    <property type="term" value="F:glycine-tRNA ligase activity"/>
    <property type="evidence" value="ECO:0007669"/>
    <property type="project" value="UniProtKB-UniRule"/>
</dbReference>
<reference evidence="9" key="1">
    <citation type="journal article" date="2021" name="PeerJ">
        <title>Extensive microbial diversity within the chicken gut microbiome revealed by metagenomics and culture.</title>
        <authorList>
            <person name="Gilroy R."/>
            <person name="Ravi A."/>
            <person name="Getino M."/>
            <person name="Pursley I."/>
            <person name="Horton D.L."/>
            <person name="Alikhan N.F."/>
            <person name="Baker D."/>
            <person name="Gharbi K."/>
            <person name="Hall N."/>
            <person name="Watson M."/>
            <person name="Adriaenssens E.M."/>
            <person name="Foster-Nyarko E."/>
            <person name="Jarju S."/>
            <person name="Secka A."/>
            <person name="Antonio M."/>
            <person name="Oren A."/>
            <person name="Chaudhuri R.R."/>
            <person name="La Ragione R."/>
            <person name="Hildebrand F."/>
            <person name="Pallen M.J."/>
        </authorList>
    </citation>
    <scope>NUCLEOTIDE SEQUENCE</scope>
    <source>
        <strain evidence="9">F6-6636</strain>
    </source>
</reference>
<dbReference type="PANTHER" id="PTHR30075">
    <property type="entry name" value="GLYCYL-TRNA SYNTHETASE"/>
    <property type="match status" value="1"/>
</dbReference>
<comment type="similarity">
    <text evidence="1 8">Belongs to the class-II aminoacyl-tRNA synthetase family.</text>
</comment>
<gene>
    <name evidence="8 9" type="primary">glyS</name>
    <name evidence="9" type="ORF">H9901_01690</name>
</gene>
<reference evidence="9" key="2">
    <citation type="submission" date="2021-04" db="EMBL/GenBank/DDBJ databases">
        <authorList>
            <person name="Gilroy R."/>
        </authorList>
    </citation>
    <scope>NUCLEOTIDE SEQUENCE</scope>
    <source>
        <strain evidence="9">F6-6636</strain>
    </source>
</reference>
<comment type="subcellular location">
    <subcellularLocation>
        <location evidence="8">Cytoplasm</location>
    </subcellularLocation>
</comment>
<dbReference type="NCBIfam" id="TIGR00211">
    <property type="entry name" value="glyS"/>
    <property type="match status" value="1"/>
</dbReference>
<dbReference type="Pfam" id="PF02092">
    <property type="entry name" value="tRNA_synt_2f"/>
    <property type="match status" value="1"/>
</dbReference>
<keyword evidence="6 8" id="KW-0030">Aminoacyl-tRNA synthetase</keyword>
<sequence length="693" mass="78474">MANNFLLEIGLEEMPAHVVTPSIDQLTTRVQKFLDDNHLTYASTHSYATPRRLAILVEDLADKQADVNESVKGPAKKIALDADGNWTKAAQGFARGQGMTPDDIVWQEIKGVEYAYLEKKITGKPAIAILPGLVDVIKAMTFPTRMRWGNYDLEYIRPIHWLVALFNNEVVPMQLLDIKAGRTTRGHRFLGEDIELQDATDYQAALAKQFVIADESDRKAIIQRQIEEMAEDHHWVVDLDPELLEEVTNLVEYPTAFYGHFKEKYLAIPDEVLITSMKDNQRYFYARDHEGKLLPIFIGVRNGNAVYMDNVIAGNEKVLTARLEDADFFYKEDQKRTIADYVEQLKHVTFHDKISSMYDKMQRVGIIAQLVGQQADLDTQALADLQRAAAIYKFDLVTNMVDEFPELQGTMGAKYAALQGENAVVAQAIGEQYMPISADGALPQSDVGAVLAIADKLDSILAFFAVGMMPSGSNDPYALRRQAYGIVRIIQNKGWHFPVKQLQKQIAQALQTADLTASLDWLNNAVAVQQFMVDRMKQWFMEENLRHDIIDTVVDNRHLDLQTIFAAAQVLNAHKDDADFKTNIEALTRVLRLTNKNITDWHVDFTVDPALFDNDAERKLYDAVVALQPKMHQQSVADNFTSLTSIAPLINNYFDQTMIMVDDEQVRRNRLHQLAQIAQMTDQFGNLTHLIVK</sequence>
<evidence type="ECO:0000256" key="5">
    <source>
        <dbReference type="ARBA" id="ARBA00022917"/>
    </source>
</evidence>
<evidence type="ECO:0000313" key="9">
    <source>
        <dbReference type="EMBL" id="MBU3851397.1"/>
    </source>
</evidence>
<dbReference type="SUPFAM" id="SSF109604">
    <property type="entry name" value="HD-domain/PDEase-like"/>
    <property type="match status" value="1"/>
</dbReference>
<evidence type="ECO:0000256" key="4">
    <source>
        <dbReference type="ARBA" id="ARBA00022840"/>
    </source>
</evidence>
<dbReference type="PANTHER" id="PTHR30075:SF2">
    <property type="entry name" value="GLYCINE--TRNA LIGASE, CHLOROPLASTIC_MITOCHONDRIAL 2"/>
    <property type="match status" value="1"/>
</dbReference>
<dbReference type="InterPro" id="IPR015944">
    <property type="entry name" value="Gly-tRNA-synth_bsu"/>
</dbReference>
<proteinExistence type="inferred from homology"/>
<organism evidence="9 10">
    <name type="scientific">Candidatus Paralactobacillus gallistercoris</name>
    <dbReference type="NCBI Taxonomy" id="2838724"/>
    <lineage>
        <taxon>Bacteria</taxon>
        <taxon>Bacillati</taxon>
        <taxon>Bacillota</taxon>
        <taxon>Bacilli</taxon>
        <taxon>Lactobacillales</taxon>
        <taxon>Lactobacillaceae</taxon>
        <taxon>Lactobacillus</taxon>
    </lineage>
</organism>
<dbReference type="GO" id="GO:0005829">
    <property type="term" value="C:cytosol"/>
    <property type="evidence" value="ECO:0007669"/>
    <property type="project" value="TreeGrafter"/>
</dbReference>
<comment type="subunit">
    <text evidence="8">Tetramer of two alpha and two beta subunits.</text>
</comment>
<dbReference type="HAMAP" id="MF_00255">
    <property type="entry name" value="Gly_tRNA_synth_beta"/>
    <property type="match status" value="1"/>
</dbReference>
<evidence type="ECO:0000256" key="8">
    <source>
        <dbReference type="HAMAP-Rule" id="MF_00255"/>
    </source>
</evidence>
<evidence type="ECO:0000256" key="7">
    <source>
        <dbReference type="ARBA" id="ARBA00047937"/>
    </source>
</evidence>
<evidence type="ECO:0000256" key="1">
    <source>
        <dbReference type="ARBA" id="ARBA00008226"/>
    </source>
</evidence>
<dbReference type="PROSITE" id="PS50861">
    <property type="entry name" value="AA_TRNA_LIGASE_II_GLYAB"/>
    <property type="match status" value="1"/>
</dbReference>
<comment type="caution">
    <text evidence="9">The sequence shown here is derived from an EMBL/GenBank/DDBJ whole genome shotgun (WGS) entry which is preliminary data.</text>
</comment>
<dbReference type="Proteomes" id="UP000777303">
    <property type="component" value="Unassembled WGS sequence"/>
</dbReference>
<dbReference type="GO" id="GO:0006426">
    <property type="term" value="P:glycyl-tRNA aminoacylation"/>
    <property type="evidence" value="ECO:0007669"/>
    <property type="project" value="UniProtKB-UniRule"/>
</dbReference>
<evidence type="ECO:0000256" key="3">
    <source>
        <dbReference type="ARBA" id="ARBA00022741"/>
    </source>
</evidence>
<dbReference type="InterPro" id="IPR006194">
    <property type="entry name" value="Gly-tRNA-synth_heterodimer"/>
</dbReference>
<keyword evidence="2 8" id="KW-0436">Ligase</keyword>
<evidence type="ECO:0000256" key="2">
    <source>
        <dbReference type="ARBA" id="ARBA00022598"/>
    </source>
</evidence>
<evidence type="ECO:0000256" key="6">
    <source>
        <dbReference type="ARBA" id="ARBA00023146"/>
    </source>
</evidence>
<dbReference type="EMBL" id="JAHLFS010000023">
    <property type="protein sequence ID" value="MBU3851397.1"/>
    <property type="molecule type" value="Genomic_DNA"/>
</dbReference>